<sequence length="446" mass="48151">MPPNHLLRNLLAESGWTGQKLADHTNRLGAEAGLRLRYDRTSVAHWMSGTRPLPPVPELVAEALTRRLGRRVTAAATGLERGATAAAPPWWRTDATAELTNLCRDGAATRRTLSGCVFSLAALSVPGWADLASVVGAVRPAENEGKVERAELDAAKAMLELFSTADLTFGGGHVRPALARYLHTTIAPQLRLEAAPAVRTDMFSTAAQLCYLCGFLCFDDELHGAAQRYYLIAARLSRAAGDAVHYAISLRALSVQARMLGHRMAAVDLATTAARALPRSAPALTRAFLVGQVAAAEAAADDHRHAVTHLRAAENYLDHARDTASPVGTYHPAALSHHHAAVRACLGERPAAVSALTRSLRHRPPTERRARTITLARLAELHLDGGELDRACQTWNQFLDDYPHLRSQRADTALETLRARLRPHVAYPPARSVTHKAAEVSLAKAA</sequence>
<organism evidence="1 3">
    <name type="scientific">Amycolatopsis azurea DSM 43854</name>
    <dbReference type="NCBI Taxonomy" id="1238180"/>
    <lineage>
        <taxon>Bacteria</taxon>
        <taxon>Bacillati</taxon>
        <taxon>Actinomycetota</taxon>
        <taxon>Actinomycetes</taxon>
        <taxon>Pseudonocardiales</taxon>
        <taxon>Pseudonocardiaceae</taxon>
        <taxon>Amycolatopsis</taxon>
    </lineage>
</organism>
<dbReference type="EMBL" id="MUXN01000023">
    <property type="protein sequence ID" value="OOC02974.1"/>
    <property type="molecule type" value="Genomic_DNA"/>
</dbReference>
<dbReference type="InterPro" id="IPR011990">
    <property type="entry name" value="TPR-like_helical_dom_sf"/>
</dbReference>
<comment type="caution">
    <text evidence="1">The sequence shown here is derived from an EMBL/GenBank/DDBJ whole genome shotgun (WGS) entry which is preliminary data.</text>
</comment>
<dbReference type="RefSeq" id="WP_005164828.1">
    <property type="nucleotide sequence ID" value="NZ_ANMG01000067.1"/>
</dbReference>
<dbReference type="PATRIC" id="fig|1238180.3.peg.6536"/>
<reference evidence="2 4" key="2">
    <citation type="submission" date="2017-02" db="EMBL/GenBank/DDBJ databases">
        <title>Amycolatopsis azurea DSM 43854 draft genome.</title>
        <authorList>
            <person name="Mayilraj S."/>
        </authorList>
    </citation>
    <scope>NUCLEOTIDE SEQUENCE [LARGE SCALE GENOMIC DNA]</scope>
    <source>
        <strain evidence="2 4">DSM 43854</strain>
    </source>
</reference>
<dbReference type="Proteomes" id="UP000188551">
    <property type="component" value="Unassembled WGS sequence"/>
</dbReference>
<name>M2QC85_9PSEU</name>
<protein>
    <recommendedName>
        <fullName evidence="5">Transcriptional regulator</fullName>
    </recommendedName>
</protein>
<evidence type="ECO:0008006" key="5">
    <source>
        <dbReference type="Google" id="ProtNLM"/>
    </source>
</evidence>
<accession>M2QC85</accession>
<dbReference type="Gene3D" id="1.25.40.10">
    <property type="entry name" value="Tetratricopeptide repeat domain"/>
    <property type="match status" value="1"/>
</dbReference>
<dbReference type="SUPFAM" id="SSF48452">
    <property type="entry name" value="TPR-like"/>
    <property type="match status" value="1"/>
</dbReference>
<dbReference type="EMBL" id="ANMG01000067">
    <property type="protein sequence ID" value="EMD23697.1"/>
    <property type="molecule type" value="Genomic_DNA"/>
</dbReference>
<gene>
    <name evidence="2" type="ORF">B0293_28780</name>
    <name evidence="1" type="ORF">C791_6783</name>
</gene>
<keyword evidence="4" id="KW-1185">Reference proteome</keyword>
<evidence type="ECO:0000313" key="4">
    <source>
        <dbReference type="Proteomes" id="UP000188551"/>
    </source>
</evidence>
<dbReference type="AlphaFoldDB" id="M2QC85"/>
<evidence type="ECO:0000313" key="3">
    <source>
        <dbReference type="Proteomes" id="UP000014137"/>
    </source>
</evidence>
<dbReference type="Proteomes" id="UP000014137">
    <property type="component" value="Unassembled WGS sequence"/>
</dbReference>
<evidence type="ECO:0000313" key="1">
    <source>
        <dbReference type="EMBL" id="EMD23697.1"/>
    </source>
</evidence>
<proteinExistence type="predicted"/>
<reference evidence="1 3" key="1">
    <citation type="submission" date="2012-10" db="EMBL/GenBank/DDBJ databases">
        <title>Genome assembly of Amycolatopsis azurea DSM 43854.</title>
        <authorList>
            <person name="Khatri I."/>
            <person name="Kaur I."/>
            <person name="Subramanian S."/>
            <person name="Mayilraj S."/>
        </authorList>
    </citation>
    <scope>NUCLEOTIDE SEQUENCE [LARGE SCALE GENOMIC DNA]</scope>
    <source>
        <strain evidence="1 3">DSM 43854</strain>
    </source>
</reference>
<evidence type="ECO:0000313" key="2">
    <source>
        <dbReference type="EMBL" id="OOC02974.1"/>
    </source>
</evidence>
<dbReference type="OrthoDB" id="3213425at2"/>